<proteinExistence type="predicted"/>
<dbReference type="OrthoDB" id="3357985at2759"/>
<protein>
    <recommendedName>
        <fullName evidence="1">BTB domain-containing protein</fullName>
    </recommendedName>
</protein>
<gene>
    <name evidence="2" type="ORF">JAAARDRAFT_63194</name>
</gene>
<sequence length="301" mass="33138">MSLIATPPSMTDASHHHNSLKADIILHSSDNVDFPFFKLLLSLSSPFFNGMFDLPSDRPEMSGLDNRGGLVVVAVDETSRVLTTLLSFIHPSNPSPSFDSLETSRLVLQAADKYGMDDVIHKVEAALMSSDFMEHEPGAIYAIACSFNLEKAARAAAKLTLCHPIPFPYSPELEYASAASIHRLLVYRQACIKKGLEVCPELALRDSGVSCSICPSAMNELQGFSVKLWLWNFVQAVCERIQEAPCGDVMQYVASARPFIKLAINCQACRNTAMEIFCRLAQGLKKEIDEEISAIHLEVKV</sequence>
<dbReference type="SMART" id="SM00225">
    <property type="entry name" value="BTB"/>
    <property type="match status" value="1"/>
</dbReference>
<reference evidence="3" key="1">
    <citation type="journal article" date="2014" name="Proc. Natl. Acad. Sci. U.S.A.">
        <title>Extensive sampling of basidiomycete genomes demonstrates inadequacy of the white-rot/brown-rot paradigm for wood decay fungi.</title>
        <authorList>
            <person name="Riley R."/>
            <person name="Salamov A.A."/>
            <person name="Brown D.W."/>
            <person name="Nagy L.G."/>
            <person name="Floudas D."/>
            <person name="Held B.W."/>
            <person name="Levasseur A."/>
            <person name="Lombard V."/>
            <person name="Morin E."/>
            <person name="Otillar R."/>
            <person name="Lindquist E.A."/>
            <person name="Sun H."/>
            <person name="LaButti K.M."/>
            <person name="Schmutz J."/>
            <person name="Jabbour D."/>
            <person name="Luo H."/>
            <person name="Baker S.E."/>
            <person name="Pisabarro A.G."/>
            <person name="Walton J.D."/>
            <person name="Blanchette R.A."/>
            <person name="Henrissat B."/>
            <person name="Martin F."/>
            <person name="Cullen D."/>
            <person name="Hibbett D.S."/>
            <person name="Grigoriev I.V."/>
        </authorList>
    </citation>
    <scope>NUCLEOTIDE SEQUENCE [LARGE SCALE GENOMIC DNA]</scope>
    <source>
        <strain evidence="3">MUCL 33604</strain>
    </source>
</reference>
<dbReference type="AlphaFoldDB" id="A0A067PHG0"/>
<name>A0A067PHG0_9AGAM</name>
<dbReference type="Gene3D" id="3.30.710.10">
    <property type="entry name" value="Potassium Channel Kv1.1, Chain A"/>
    <property type="match status" value="1"/>
</dbReference>
<feature type="domain" description="BTB" evidence="1">
    <location>
        <begin position="22"/>
        <end position="90"/>
    </location>
</feature>
<dbReference type="PROSITE" id="PS50097">
    <property type="entry name" value="BTB"/>
    <property type="match status" value="1"/>
</dbReference>
<dbReference type="Pfam" id="PF00651">
    <property type="entry name" value="BTB"/>
    <property type="match status" value="1"/>
</dbReference>
<evidence type="ECO:0000313" key="3">
    <source>
        <dbReference type="Proteomes" id="UP000027265"/>
    </source>
</evidence>
<organism evidence="2 3">
    <name type="scientific">Jaapia argillacea MUCL 33604</name>
    <dbReference type="NCBI Taxonomy" id="933084"/>
    <lineage>
        <taxon>Eukaryota</taxon>
        <taxon>Fungi</taxon>
        <taxon>Dikarya</taxon>
        <taxon>Basidiomycota</taxon>
        <taxon>Agaricomycotina</taxon>
        <taxon>Agaricomycetes</taxon>
        <taxon>Agaricomycetidae</taxon>
        <taxon>Jaapiales</taxon>
        <taxon>Jaapiaceae</taxon>
        <taxon>Jaapia</taxon>
    </lineage>
</organism>
<dbReference type="InParanoid" id="A0A067PHG0"/>
<dbReference type="SUPFAM" id="SSF54695">
    <property type="entry name" value="POZ domain"/>
    <property type="match status" value="1"/>
</dbReference>
<evidence type="ECO:0000313" key="2">
    <source>
        <dbReference type="EMBL" id="KDQ50417.1"/>
    </source>
</evidence>
<dbReference type="InterPro" id="IPR011333">
    <property type="entry name" value="SKP1/BTB/POZ_sf"/>
</dbReference>
<dbReference type="EMBL" id="KL197760">
    <property type="protein sequence ID" value="KDQ50417.1"/>
    <property type="molecule type" value="Genomic_DNA"/>
</dbReference>
<dbReference type="Proteomes" id="UP000027265">
    <property type="component" value="Unassembled WGS sequence"/>
</dbReference>
<accession>A0A067PHG0</accession>
<dbReference type="HOGENOM" id="CLU_052397_0_0_1"/>
<dbReference type="InterPro" id="IPR000210">
    <property type="entry name" value="BTB/POZ_dom"/>
</dbReference>
<evidence type="ECO:0000259" key="1">
    <source>
        <dbReference type="PROSITE" id="PS50097"/>
    </source>
</evidence>
<keyword evidence="3" id="KW-1185">Reference proteome</keyword>